<evidence type="ECO:0000313" key="2">
    <source>
        <dbReference type="EMBL" id="ARD85250.1"/>
    </source>
</evidence>
<evidence type="ECO:0000256" key="1">
    <source>
        <dbReference type="SAM" id="Phobius"/>
    </source>
</evidence>
<protein>
    <submittedName>
        <fullName evidence="2">Uncharacterized protein</fullName>
    </submittedName>
</protein>
<proteinExistence type="predicted"/>
<feature type="transmembrane region" description="Helical" evidence="1">
    <location>
        <begin position="122"/>
        <end position="145"/>
    </location>
</feature>
<gene>
    <name evidence="2" type="ORF">FAD_1389</name>
</gene>
<organism evidence="2 3">
    <name type="scientific">Ferroplasma acidiphilum</name>
    <dbReference type="NCBI Taxonomy" id="74969"/>
    <lineage>
        <taxon>Archaea</taxon>
        <taxon>Methanobacteriati</taxon>
        <taxon>Thermoplasmatota</taxon>
        <taxon>Thermoplasmata</taxon>
        <taxon>Thermoplasmatales</taxon>
        <taxon>Ferroplasmaceae</taxon>
        <taxon>Ferroplasma</taxon>
    </lineage>
</organism>
<evidence type="ECO:0000313" key="3">
    <source>
        <dbReference type="Proteomes" id="UP000192050"/>
    </source>
</evidence>
<accession>A0A1V0N527</accession>
<feature type="transmembrane region" description="Helical" evidence="1">
    <location>
        <begin position="53"/>
        <end position="74"/>
    </location>
</feature>
<keyword evidence="1" id="KW-0812">Transmembrane</keyword>
<reference evidence="2 3" key="1">
    <citation type="submission" date="2011-10" db="EMBL/GenBank/DDBJ databases">
        <title>Metabolic and evolutionary patterns in the extreme acidophile Ferroplasma acidiphilum.</title>
        <authorList>
            <person name="Golyshina O.V."/>
            <person name="Kozyavkin S.A."/>
            <person name="Tatusov R.L."/>
            <person name="Slesarev A.I."/>
            <person name="Golyshin P.N."/>
        </authorList>
    </citation>
    <scope>NUCLEOTIDE SEQUENCE [LARGE SCALE GENOMIC DNA]</scope>
    <source>
        <strain evidence="3">Y</strain>
    </source>
</reference>
<sequence>MNNNTKNVKKISNYIIISIVVLTFLFIIMFYRLAYLGSIGNIISAKYNFYTGIFPVAIIGFVGIDIIFYLEYLRDKLSHNSVRHNLAMWVYLLFIFLFFSLILPLLLPSTGNRPQIISHSMLMINLITIGIPGVFSLSIPIYLLVTSHRFPRHI</sequence>
<feature type="transmembrane region" description="Helical" evidence="1">
    <location>
        <begin position="86"/>
        <end position="107"/>
    </location>
</feature>
<dbReference type="KEGG" id="fai:FAD_1389"/>
<keyword evidence="1" id="KW-0472">Membrane</keyword>
<feature type="transmembrane region" description="Helical" evidence="1">
    <location>
        <begin position="12"/>
        <end position="33"/>
    </location>
</feature>
<keyword evidence="1" id="KW-1133">Transmembrane helix</keyword>
<dbReference type="AlphaFoldDB" id="A0A1V0N527"/>
<keyword evidence="3" id="KW-1185">Reference proteome</keyword>
<dbReference type="Proteomes" id="UP000192050">
    <property type="component" value="Chromosome"/>
</dbReference>
<dbReference type="EMBL" id="CP015363">
    <property type="protein sequence ID" value="ARD85250.1"/>
    <property type="molecule type" value="Genomic_DNA"/>
</dbReference>
<name>A0A1V0N527_9ARCH</name>